<evidence type="ECO:0000313" key="3">
    <source>
        <dbReference type="Proteomes" id="UP000315389"/>
    </source>
</evidence>
<dbReference type="NCBIfam" id="TIGR00254">
    <property type="entry name" value="GGDEF"/>
    <property type="match status" value="1"/>
</dbReference>
<dbReference type="OrthoDB" id="5165646at2"/>
<dbReference type="Gene3D" id="3.30.70.270">
    <property type="match status" value="1"/>
</dbReference>
<proteinExistence type="predicted"/>
<dbReference type="PANTHER" id="PTHR33121:SF70">
    <property type="entry name" value="SIGNALING PROTEIN YKOW"/>
    <property type="match status" value="1"/>
</dbReference>
<dbReference type="SMART" id="SM00267">
    <property type="entry name" value="GGDEF"/>
    <property type="match status" value="1"/>
</dbReference>
<organism evidence="2 3">
    <name type="scientific">Rarobacter faecitabidus</name>
    <dbReference type="NCBI Taxonomy" id="13243"/>
    <lineage>
        <taxon>Bacteria</taxon>
        <taxon>Bacillati</taxon>
        <taxon>Actinomycetota</taxon>
        <taxon>Actinomycetes</taxon>
        <taxon>Micrococcales</taxon>
        <taxon>Rarobacteraceae</taxon>
        <taxon>Rarobacter</taxon>
    </lineage>
</organism>
<keyword evidence="3" id="KW-1185">Reference proteome</keyword>
<name>A0A542ZV14_RARFA</name>
<reference evidence="2 3" key="1">
    <citation type="submission" date="2019-06" db="EMBL/GenBank/DDBJ databases">
        <title>Sequencing the genomes of 1000 actinobacteria strains.</title>
        <authorList>
            <person name="Klenk H.-P."/>
        </authorList>
    </citation>
    <scope>NUCLEOTIDE SEQUENCE [LARGE SCALE GENOMIC DNA]</scope>
    <source>
        <strain evidence="2 3">DSM 4813</strain>
    </source>
</reference>
<feature type="domain" description="GGDEF" evidence="1">
    <location>
        <begin position="186"/>
        <end position="314"/>
    </location>
</feature>
<comment type="caution">
    <text evidence="2">The sequence shown here is derived from an EMBL/GenBank/DDBJ whole genome shotgun (WGS) entry which is preliminary data.</text>
</comment>
<dbReference type="Pfam" id="PF00990">
    <property type="entry name" value="GGDEF"/>
    <property type="match status" value="1"/>
</dbReference>
<evidence type="ECO:0000259" key="1">
    <source>
        <dbReference type="PROSITE" id="PS50887"/>
    </source>
</evidence>
<sequence length="314" mass="33757">MIKDLALAADRLAAVETAAKIRALADVARPILTIESTVLVSELEVMFRDESIHAVVVNDSAEGRIGLITRAMYGAALTGRLGYGRAVHLRRAAGELADYKALVLPPGTSIADAATRAMDRSRKRRYDPILVSDTEWRVAETGDVTKALVSALASRSVKDALTALPTRTALLYGLARRCERAQGGRARIALVLIRVRGIGKINAQYGQNGGDTILQAVGRRLEATRAPGMDCFRVSGRVFAIVTTLPPLEEVTVVASVDAIRETHLRALAPTEPGIPTSIWPGFDSGAGFTDANVRTADDLLRTAELRLRAARKR</sequence>
<dbReference type="InterPro" id="IPR043128">
    <property type="entry name" value="Rev_trsase/Diguanyl_cyclase"/>
</dbReference>
<evidence type="ECO:0000313" key="2">
    <source>
        <dbReference type="EMBL" id="TQL64139.1"/>
    </source>
</evidence>
<dbReference type="InterPro" id="IPR029787">
    <property type="entry name" value="Nucleotide_cyclase"/>
</dbReference>
<dbReference type="RefSeq" id="WP_142118871.1">
    <property type="nucleotide sequence ID" value="NZ_BAAASV010000003.1"/>
</dbReference>
<dbReference type="GO" id="GO:0071111">
    <property type="term" value="F:cyclic-guanylate-specific phosphodiesterase activity"/>
    <property type="evidence" value="ECO:0007669"/>
    <property type="project" value="InterPro"/>
</dbReference>
<dbReference type="PROSITE" id="PS50887">
    <property type="entry name" value="GGDEF"/>
    <property type="match status" value="1"/>
</dbReference>
<dbReference type="SUPFAM" id="SSF55073">
    <property type="entry name" value="Nucleotide cyclase"/>
    <property type="match status" value="1"/>
</dbReference>
<dbReference type="InterPro" id="IPR000160">
    <property type="entry name" value="GGDEF_dom"/>
</dbReference>
<dbReference type="PANTHER" id="PTHR33121">
    <property type="entry name" value="CYCLIC DI-GMP PHOSPHODIESTERASE PDEF"/>
    <property type="match status" value="1"/>
</dbReference>
<gene>
    <name evidence="2" type="ORF">FB461_0630</name>
</gene>
<protein>
    <submittedName>
        <fullName evidence="2">Diguanylate cyclase (GGDEF)-like protein</fullName>
    </submittedName>
</protein>
<dbReference type="AlphaFoldDB" id="A0A542ZV14"/>
<dbReference type="InterPro" id="IPR050706">
    <property type="entry name" value="Cyclic-di-GMP_PDE-like"/>
</dbReference>
<dbReference type="Proteomes" id="UP000315389">
    <property type="component" value="Unassembled WGS sequence"/>
</dbReference>
<dbReference type="EMBL" id="VFOS01000001">
    <property type="protein sequence ID" value="TQL64139.1"/>
    <property type="molecule type" value="Genomic_DNA"/>
</dbReference>
<accession>A0A542ZV14</accession>